<keyword evidence="1" id="KW-1133">Transmembrane helix</keyword>
<dbReference type="InterPro" id="IPR007973">
    <property type="entry name" value="Pilus_assembly_TraE"/>
</dbReference>
<keyword evidence="1" id="KW-0812">Transmembrane</keyword>
<evidence type="ECO:0000313" key="2">
    <source>
        <dbReference type="EMBL" id="EKB30195.1"/>
    </source>
</evidence>
<dbReference type="Pfam" id="PF05309">
    <property type="entry name" value="TraE"/>
    <property type="match status" value="1"/>
</dbReference>
<dbReference type="STRING" id="742823.HMPREF9465_02202"/>
<proteinExistence type="predicted"/>
<gene>
    <name evidence="2" type="ORF">HMPREF9465_02202</name>
</gene>
<evidence type="ECO:0000256" key="1">
    <source>
        <dbReference type="SAM" id="Phobius"/>
    </source>
</evidence>
<dbReference type="NCBIfam" id="TIGR02761">
    <property type="entry name" value="TraE_TIGR"/>
    <property type="match status" value="1"/>
</dbReference>
<name>K1JF25_9BURK</name>
<feature type="transmembrane region" description="Helical" evidence="1">
    <location>
        <begin position="17"/>
        <end position="37"/>
    </location>
</feature>
<keyword evidence="1" id="KW-0472">Membrane</keyword>
<organism evidence="2 3">
    <name type="scientific">Sutterella wadsworthensis 2_1_59BFAA</name>
    <dbReference type="NCBI Taxonomy" id="742823"/>
    <lineage>
        <taxon>Bacteria</taxon>
        <taxon>Pseudomonadati</taxon>
        <taxon>Pseudomonadota</taxon>
        <taxon>Betaproteobacteria</taxon>
        <taxon>Burkholderiales</taxon>
        <taxon>Sutterellaceae</taxon>
        <taxon>Sutterella</taxon>
    </lineage>
</organism>
<comment type="caution">
    <text evidence="2">The sequence shown here is derived from an EMBL/GenBank/DDBJ whole genome shotgun (WGS) entry which is preliminary data.</text>
</comment>
<sequence>MLYTSIVAERIGLRRSFAVIMAMSFALNFILALALLLQQPETRTIVVPPTLAAEREVWTFDEAGPGAPYLERWALSVLSHAASVTPETVDSSRRVVLQHVDPGFYGKLEEALIVEADRIKKDHSSTIFYPDRARVNTSDLSVEVEGVQKTLVGSTVTSSRKKTWRLTFRYDAGRLFLTSLTDQPSSGS</sequence>
<dbReference type="Proteomes" id="UP000005835">
    <property type="component" value="Unassembled WGS sequence"/>
</dbReference>
<evidence type="ECO:0000313" key="3">
    <source>
        <dbReference type="Proteomes" id="UP000005835"/>
    </source>
</evidence>
<dbReference type="EMBL" id="ADMG01000051">
    <property type="protein sequence ID" value="EKB30195.1"/>
    <property type="molecule type" value="Genomic_DNA"/>
</dbReference>
<dbReference type="AlphaFoldDB" id="K1JF25"/>
<dbReference type="PATRIC" id="fig|742823.3.peg.2212"/>
<dbReference type="eggNOG" id="ENOG502ZB5X">
    <property type="taxonomic scope" value="Bacteria"/>
</dbReference>
<dbReference type="OrthoDB" id="5362036at2"/>
<accession>K1JF25</accession>
<keyword evidence="3" id="KW-1185">Reference proteome</keyword>
<dbReference type="HOGENOM" id="CLU_114568_0_0_4"/>
<protein>
    <submittedName>
        <fullName evidence="2">Type IV conjugative transfer system protein TraE</fullName>
    </submittedName>
</protein>
<reference evidence="2 3" key="1">
    <citation type="submission" date="2012-05" db="EMBL/GenBank/DDBJ databases">
        <title>The Genome Sequence of Sutterella wadsworthensis 2_1_59BFAA.</title>
        <authorList>
            <consortium name="The Broad Institute Genome Sequencing Platform"/>
            <person name="Earl A."/>
            <person name="Ward D."/>
            <person name="Feldgarden M."/>
            <person name="Gevers D."/>
            <person name="Daigneault M."/>
            <person name="Strauss J."/>
            <person name="Allen-Vercoe E."/>
            <person name="Walker B."/>
            <person name="Young S.K."/>
            <person name="Zeng Q."/>
            <person name="Gargeya S."/>
            <person name="Fitzgerald M."/>
            <person name="Haas B."/>
            <person name="Abouelleil A."/>
            <person name="Alvarado L."/>
            <person name="Arachchi H.M."/>
            <person name="Berlin A.M."/>
            <person name="Chapman S.B."/>
            <person name="Goldberg J."/>
            <person name="Griggs A."/>
            <person name="Gujja S."/>
            <person name="Hansen M."/>
            <person name="Howarth C."/>
            <person name="Imamovic A."/>
            <person name="Larimer J."/>
            <person name="McCowen C."/>
            <person name="Montmayeur A."/>
            <person name="Murphy C."/>
            <person name="Neiman D."/>
            <person name="Pearson M."/>
            <person name="Priest M."/>
            <person name="Roberts A."/>
            <person name="Saif S."/>
            <person name="Shea T."/>
            <person name="Sisk P."/>
            <person name="Sykes S."/>
            <person name="Wortman J."/>
            <person name="Nusbaum C."/>
            <person name="Birren B."/>
        </authorList>
    </citation>
    <scope>NUCLEOTIDE SEQUENCE [LARGE SCALE GENOMIC DNA]</scope>
    <source>
        <strain evidence="2 3">2_1_59BFAA</strain>
    </source>
</reference>
<dbReference type="RefSeq" id="WP_005437060.1">
    <property type="nucleotide sequence ID" value="NZ_JH815521.1"/>
</dbReference>